<evidence type="ECO:0000313" key="2">
    <source>
        <dbReference type="EMBL" id="HDP15675.1"/>
    </source>
</evidence>
<dbReference type="PANTHER" id="PTHR42655">
    <property type="entry name" value="GLYCOGEN PHOSPHORYLASE"/>
    <property type="match status" value="1"/>
</dbReference>
<proteinExistence type="inferred from homology"/>
<name>A0A7C1CEV3_9CREN</name>
<dbReference type="GO" id="GO:0005975">
    <property type="term" value="P:carbohydrate metabolic process"/>
    <property type="evidence" value="ECO:0007669"/>
    <property type="project" value="InterPro"/>
</dbReference>
<comment type="similarity">
    <text evidence="1">Belongs to the glycogen phosphorylase family.</text>
</comment>
<dbReference type="InterPro" id="IPR052182">
    <property type="entry name" value="Glycogen/Maltodextrin_Phosph"/>
</dbReference>
<dbReference type="GO" id="GO:0008184">
    <property type="term" value="F:glycogen phosphorylase activity"/>
    <property type="evidence" value="ECO:0007669"/>
    <property type="project" value="InterPro"/>
</dbReference>
<dbReference type="AlphaFoldDB" id="A0A7C1CEV3"/>
<comment type="caution">
    <text evidence="2">The sequence shown here is derived from an EMBL/GenBank/DDBJ whole genome shotgun (WGS) entry which is preliminary data.</text>
</comment>
<organism evidence="2">
    <name type="scientific">Thermofilum adornatum</name>
    <dbReference type="NCBI Taxonomy" id="1365176"/>
    <lineage>
        <taxon>Archaea</taxon>
        <taxon>Thermoproteota</taxon>
        <taxon>Thermoprotei</taxon>
        <taxon>Thermofilales</taxon>
        <taxon>Thermofilaceae</taxon>
        <taxon>Thermofilum</taxon>
    </lineage>
</organism>
<keyword evidence="2" id="KW-0808">Transferase</keyword>
<reference evidence="2" key="1">
    <citation type="journal article" date="2020" name="mSystems">
        <title>Genome- and Community-Level Interaction Insights into Carbon Utilization and Element Cycling Functions of Hydrothermarchaeota in Hydrothermal Sediment.</title>
        <authorList>
            <person name="Zhou Z."/>
            <person name="Liu Y."/>
            <person name="Xu W."/>
            <person name="Pan J."/>
            <person name="Luo Z.H."/>
            <person name="Li M."/>
        </authorList>
    </citation>
    <scope>NUCLEOTIDE SEQUENCE [LARGE SCALE GENOMIC DNA]</scope>
    <source>
        <strain evidence="2">SpSt-116</strain>
    </source>
</reference>
<accession>A0A7C1CEV3</accession>
<gene>
    <name evidence="2" type="ORF">ENN26_07905</name>
</gene>
<dbReference type="PANTHER" id="PTHR42655:SF1">
    <property type="entry name" value="GLYCOGEN PHOSPHORYLASE"/>
    <property type="match status" value="1"/>
</dbReference>
<dbReference type="Pfam" id="PF00343">
    <property type="entry name" value="Phosphorylase"/>
    <property type="match status" value="1"/>
</dbReference>
<dbReference type="EMBL" id="DSAY01000141">
    <property type="protein sequence ID" value="HDP15675.1"/>
    <property type="molecule type" value="Genomic_DNA"/>
</dbReference>
<dbReference type="InterPro" id="IPR000811">
    <property type="entry name" value="Glyco_trans_35"/>
</dbReference>
<evidence type="ECO:0000256" key="1">
    <source>
        <dbReference type="ARBA" id="ARBA00006047"/>
    </source>
</evidence>
<dbReference type="SUPFAM" id="SSF53756">
    <property type="entry name" value="UDP-Glycosyltransferase/glycogen phosphorylase"/>
    <property type="match status" value="1"/>
</dbReference>
<dbReference type="Gene3D" id="3.40.50.2000">
    <property type="entry name" value="Glycogen Phosphorylase B"/>
    <property type="match status" value="1"/>
</dbReference>
<sequence length="515" mass="59173">MDSEPKTIVSITPEIALDHGYTFAGGLGVLEGDKFYTAGRLGLDYYVISLLYRSGYIDFSWDENGNPIPSPQRQPEEFLKSLSLSGELEITLRGEKIKVKAWEYRYKTAKAIFLEPDSPEWAKPLTERVFIEKSEEERFYKYLLLAKGAVAFIKEVIGLENIAYIDLQEAYTAIIPIVLKIPGRYRLIIHTPGPWGHPSFPRSFFAKELGYHFIDNPVVLTSIGAAMANEVIMVSSKHFDIMRKVIPHLLYKARFITNGVDIERWMNPKLRELLYRGELDLSSLKTARKEARSQLVKLISSRKPMNITEDTFIFAWARRVTKYKRPYFPIRLIEELEDRDVVFVLGGKSHPEDKEGIQYMKKFKELEKKKPNVVFFHDYGIETAKTILSGSDVLAFTPFQGWEASGTSFMKAAINGVPSIASRDGAVVELLEDGVNSWLFGEDIRELIDFGKDPRVPEIDERDYKEFKEKFLTAKNLYVNDREEFCKISLSAVLTTTSRVDMKRVLREYYPDLVD</sequence>
<protein>
    <submittedName>
        <fullName evidence="2">Glycosyltransferase</fullName>
    </submittedName>
</protein>